<protein>
    <submittedName>
        <fullName evidence="10">Putative transport protein</fullName>
    </submittedName>
</protein>
<evidence type="ECO:0000313" key="11">
    <source>
        <dbReference type="Proteomes" id="UP000199656"/>
    </source>
</evidence>
<keyword evidence="11" id="KW-1185">Reference proteome</keyword>
<sequence>MTWLHHTFQQYPELAIFLTLSAGFFIGSLKVGKFSLGSVTGVLLVGVIVGQLDISISANVKSVFFLMFLFAVGYSVGPQFFAGLKKDGLPQVLFAVLMCVVCLVAPWLLAVASGYNVGQAAGLLSGSQTISATMGVASDTIKQLSVSEAQKQAWINAMPVCYAVTYIFGTAGSAWILSSIAPLMLGGIEKVRAETKELEKKLGSGDPTLDPGMRSAFIPVTFRAYEVTDQSIALNKQVQQLEEELGRRNHRLFIERIRKNDKTIIDPVPDYVIQKGDEIVLSGRREYVLGEESGLGPEIVDLELLNFPVENVMVYVIKKNIIGKTINELRNMDFMHGVPVQSLRRAGISLPVYGETVLQRGDNIELVGYKKDMDKAAAQIGYAEIPTDKTDMIYVGLGIVLGGIVGAMSFKAGGVPLSLSTSGGALIAGLIFGWLRSRHPAFGNIPEPALWVMNNVGLNTFIAVVGITAGPSFVEGFKQVGWGLFLVGIGATAIPLLAGILMGRYIFKFHPALTLGCTAGARTTTAALSAIQESVQSKLPALGYTITYAVGNTLLIIWGVVLVLLMT</sequence>
<evidence type="ECO:0000313" key="10">
    <source>
        <dbReference type="EMBL" id="SEB10449.1"/>
    </source>
</evidence>
<evidence type="ECO:0000256" key="4">
    <source>
        <dbReference type="ARBA" id="ARBA00022475"/>
    </source>
</evidence>
<evidence type="ECO:0000256" key="6">
    <source>
        <dbReference type="ARBA" id="ARBA00022989"/>
    </source>
</evidence>
<keyword evidence="7 8" id="KW-0472">Membrane</keyword>
<feature type="domain" description="RCK C-terminal" evidence="9">
    <location>
        <begin position="210"/>
        <end position="298"/>
    </location>
</feature>
<evidence type="ECO:0000256" key="5">
    <source>
        <dbReference type="ARBA" id="ARBA00022692"/>
    </source>
</evidence>
<evidence type="ECO:0000256" key="1">
    <source>
        <dbReference type="ARBA" id="ARBA00004651"/>
    </source>
</evidence>
<feature type="transmembrane region" description="Helical" evidence="8">
    <location>
        <begin position="456"/>
        <end position="474"/>
    </location>
</feature>
<gene>
    <name evidence="10" type="ORF">SAMN05660909_05482</name>
</gene>
<keyword evidence="3" id="KW-0813">Transport</keyword>
<dbReference type="InterPro" id="IPR022457">
    <property type="entry name" value="Asp_Ala_antiprt"/>
</dbReference>
<evidence type="ECO:0000256" key="8">
    <source>
        <dbReference type="SAM" id="Phobius"/>
    </source>
</evidence>
<feature type="transmembrane region" description="Helical" evidence="8">
    <location>
        <begin position="416"/>
        <end position="435"/>
    </location>
</feature>
<dbReference type="EMBL" id="FNRL01000045">
    <property type="protein sequence ID" value="SEB10449.1"/>
    <property type="molecule type" value="Genomic_DNA"/>
</dbReference>
<dbReference type="InterPro" id="IPR006512">
    <property type="entry name" value="YidE_YbjL"/>
</dbReference>
<dbReference type="STRING" id="408074.SAMN05660909_05482"/>
<keyword evidence="6 8" id="KW-1133">Transmembrane helix</keyword>
<feature type="transmembrane region" description="Helical" evidence="8">
    <location>
        <begin position="163"/>
        <end position="186"/>
    </location>
</feature>
<evidence type="ECO:0000256" key="3">
    <source>
        <dbReference type="ARBA" id="ARBA00022448"/>
    </source>
</evidence>
<feature type="domain" description="RCK C-terminal" evidence="9">
    <location>
        <begin position="300"/>
        <end position="382"/>
    </location>
</feature>
<dbReference type="NCBIfam" id="TIGR03802">
    <property type="entry name" value="Asp_Ala_antiprt"/>
    <property type="match status" value="1"/>
</dbReference>
<comment type="subcellular location">
    <subcellularLocation>
        <location evidence="1">Cell membrane</location>
        <topology evidence="1">Multi-pass membrane protein</topology>
    </subcellularLocation>
</comment>
<evidence type="ECO:0000256" key="7">
    <source>
        <dbReference type="ARBA" id="ARBA00023136"/>
    </source>
</evidence>
<dbReference type="PANTHER" id="PTHR30445:SF9">
    <property type="match status" value="1"/>
</dbReference>
<dbReference type="SUPFAM" id="SSF116726">
    <property type="entry name" value="TrkA C-terminal domain-like"/>
    <property type="match status" value="2"/>
</dbReference>
<dbReference type="InterPro" id="IPR036721">
    <property type="entry name" value="RCK_C_sf"/>
</dbReference>
<feature type="transmembrane region" description="Helical" evidence="8">
    <location>
        <begin position="12"/>
        <end position="29"/>
    </location>
</feature>
<organism evidence="10 11">
    <name type="scientific">Chitinophaga terrae</name>
    <name type="common">ex Kim and Jung 2007</name>
    <dbReference type="NCBI Taxonomy" id="408074"/>
    <lineage>
        <taxon>Bacteria</taxon>
        <taxon>Pseudomonadati</taxon>
        <taxon>Bacteroidota</taxon>
        <taxon>Chitinophagia</taxon>
        <taxon>Chitinophagales</taxon>
        <taxon>Chitinophagaceae</taxon>
        <taxon>Chitinophaga</taxon>
    </lineage>
</organism>
<dbReference type="Proteomes" id="UP000199656">
    <property type="component" value="Unassembled WGS sequence"/>
</dbReference>
<dbReference type="AlphaFoldDB" id="A0A1H4GLC9"/>
<reference evidence="11" key="1">
    <citation type="submission" date="2016-10" db="EMBL/GenBank/DDBJ databases">
        <authorList>
            <person name="Varghese N."/>
            <person name="Submissions S."/>
        </authorList>
    </citation>
    <scope>NUCLEOTIDE SEQUENCE [LARGE SCALE GENOMIC DNA]</scope>
    <source>
        <strain evidence="11">DSM 23920</strain>
    </source>
</reference>
<dbReference type="PROSITE" id="PS51202">
    <property type="entry name" value="RCK_C"/>
    <property type="match status" value="2"/>
</dbReference>
<name>A0A1H4GLC9_9BACT</name>
<feature type="transmembrane region" description="Helical" evidence="8">
    <location>
        <begin position="480"/>
        <end position="501"/>
    </location>
</feature>
<dbReference type="GO" id="GO:0005886">
    <property type="term" value="C:plasma membrane"/>
    <property type="evidence" value="ECO:0007669"/>
    <property type="project" value="UniProtKB-SubCell"/>
</dbReference>
<feature type="transmembrane region" description="Helical" evidence="8">
    <location>
        <begin position="36"/>
        <end position="56"/>
    </location>
</feature>
<dbReference type="Gene3D" id="3.30.70.1450">
    <property type="entry name" value="Regulator of K+ conductance, C-terminal domain"/>
    <property type="match status" value="1"/>
</dbReference>
<dbReference type="GO" id="GO:0006813">
    <property type="term" value="P:potassium ion transport"/>
    <property type="evidence" value="ECO:0007669"/>
    <property type="project" value="InterPro"/>
</dbReference>
<feature type="transmembrane region" description="Helical" evidence="8">
    <location>
        <begin position="62"/>
        <end position="81"/>
    </location>
</feature>
<keyword evidence="5 8" id="KW-0812">Transmembrane</keyword>
<keyword evidence="4" id="KW-1003">Cell membrane</keyword>
<accession>A0A1H4GLC9</accession>
<dbReference type="RefSeq" id="WP_089766085.1">
    <property type="nucleotide sequence ID" value="NZ_BKAT01000068.1"/>
</dbReference>
<feature type="transmembrane region" description="Helical" evidence="8">
    <location>
        <begin position="93"/>
        <end position="115"/>
    </location>
</feature>
<proteinExistence type="inferred from homology"/>
<evidence type="ECO:0000259" key="9">
    <source>
        <dbReference type="PROSITE" id="PS51202"/>
    </source>
</evidence>
<dbReference type="InterPro" id="IPR050144">
    <property type="entry name" value="AAE_transporter"/>
</dbReference>
<comment type="similarity">
    <text evidence="2">Belongs to the AAE transporter (TC 2.A.81) family.</text>
</comment>
<evidence type="ECO:0000256" key="2">
    <source>
        <dbReference type="ARBA" id="ARBA00009854"/>
    </source>
</evidence>
<feature type="transmembrane region" description="Helical" evidence="8">
    <location>
        <begin position="543"/>
        <end position="565"/>
    </location>
</feature>
<dbReference type="OrthoDB" id="9155749at2"/>
<feature type="transmembrane region" description="Helical" evidence="8">
    <location>
        <begin position="513"/>
        <end position="531"/>
    </location>
</feature>
<feature type="transmembrane region" description="Helical" evidence="8">
    <location>
        <begin position="392"/>
        <end position="410"/>
    </location>
</feature>
<dbReference type="InterPro" id="IPR006037">
    <property type="entry name" value="RCK_C"/>
</dbReference>
<dbReference type="GO" id="GO:0008324">
    <property type="term" value="F:monoatomic cation transmembrane transporter activity"/>
    <property type="evidence" value="ECO:0007669"/>
    <property type="project" value="InterPro"/>
</dbReference>
<dbReference type="Pfam" id="PF06826">
    <property type="entry name" value="Asp-Al_Ex"/>
    <property type="match status" value="2"/>
</dbReference>
<dbReference type="PANTHER" id="PTHR30445">
    <property type="entry name" value="K(+)_H(+) ANTIPORTER SUBUNIT KHTT"/>
    <property type="match status" value="1"/>
</dbReference>
<dbReference type="NCBIfam" id="TIGR01625">
    <property type="entry name" value="YidE_YbjL_dupl"/>
    <property type="match status" value="1"/>
</dbReference>